<feature type="region of interest" description="Disordered" evidence="1">
    <location>
        <begin position="334"/>
        <end position="353"/>
    </location>
</feature>
<feature type="domain" description="Reverse transcriptase Ty1/copia-type" evidence="2">
    <location>
        <begin position="77"/>
        <end position="240"/>
    </location>
</feature>
<dbReference type="EMBL" id="VEPZ02000926">
    <property type="protein sequence ID" value="KAE8710943.1"/>
    <property type="molecule type" value="Genomic_DNA"/>
</dbReference>
<dbReference type="Pfam" id="PF07727">
    <property type="entry name" value="RVT_2"/>
    <property type="match status" value="1"/>
</dbReference>
<dbReference type="PANTHER" id="PTHR11439">
    <property type="entry name" value="GAG-POL-RELATED RETROTRANSPOSON"/>
    <property type="match status" value="1"/>
</dbReference>
<dbReference type="AlphaFoldDB" id="A0A6A3B3Y0"/>
<dbReference type="InterPro" id="IPR013103">
    <property type="entry name" value="RVT_2"/>
</dbReference>
<feature type="region of interest" description="Disordered" evidence="1">
    <location>
        <begin position="422"/>
        <end position="515"/>
    </location>
</feature>
<feature type="compositionally biased region" description="Gly residues" evidence="1">
    <location>
        <begin position="454"/>
        <end position="515"/>
    </location>
</feature>
<evidence type="ECO:0000313" key="4">
    <source>
        <dbReference type="Proteomes" id="UP000436088"/>
    </source>
</evidence>
<evidence type="ECO:0000313" key="3">
    <source>
        <dbReference type="EMBL" id="KAE8710943.1"/>
    </source>
</evidence>
<sequence length="575" mass="59999">MVGSKSTSTKQDSFVPYNPTIKYKSKGLRGGEKAFDVHCPMLPSAHQDLLLANWLLSDAQNATPFGLSRRNATAKLSDVKTTFLNGKLEEDVYMTQPEGFVFPGNIGKVCKLQRSIYGLKQASQSWNLRFNDAIKEFGFIRNKDEPCVYKKASGSIVSFLILYVDDILIIGNDIPTLQSVKTWLSSCFSMKDLGEAVYILGVKIYRDRSRRLLGLSQSTYIDKVLKRFSMEESKKGFLPMRHGISLSKEMCPSTPQEREQMNKISYASAIGSIMYAMICTRPDVSYALSMMSRYEANPGENHWVAVKNILKYLRRTKGKFLVYGWEEELCIKGGESNKGGSRNGGTKPVSGADGVDENGNGCSWIVGITGGGRKTFGALDSMGGANVKGGNRGSGVVGVNSSSGGMLVSVGVANTGGSGVAGVNSSSGGKSGSVGGANTGGSGVVGVNSSPGGQSIGSRGGAGVESGSGGRKGFGGSDKSGIDGVTGGVSHGNIGDGGGERTSGGGENTNGGGLSVGGGGMALMVEAVKEMVVGMKVVEQKPLTTGSKQELKQRITRCSSSPPTIAAAAAATSSS</sequence>
<feature type="region of interest" description="Disordered" evidence="1">
    <location>
        <begin position="544"/>
        <end position="575"/>
    </location>
</feature>
<reference evidence="3" key="1">
    <citation type="submission" date="2019-09" db="EMBL/GenBank/DDBJ databases">
        <title>Draft genome information of white flower Hibiscus syriacus.</title>
        <authorList>
            <person name="Kim Y.-M."/>
        </authorList>
    </citation>
    <scope>NUCLEOTIDE SEQUENCE [LARGE SCALE GENOMIC DNA]</scope>
    <source>
        <strain evidence="3">YM2019G1</strain>
    </source>
</reference>
<dbReference type="Proteomes" id="UP000436088">
    <property type="component" value="Unassembled WGS sequence"/>
</dbReference>
<comment type="caution">
    <text evidence="3">The sequence shown here is derived from an EMBL/GenBank/DDBJ whole genome shotgun (WGS) entry which is preliminary data.</text>
</comment>
<organism evidence="3 4">
    <name type="scientific">Hibiscus syriacus</name>
    <name type="common">Rose of Sharon</name>
    <dbReference type="NCBI Taxonomy" id="106335"/>
    <lineage>
        <taxon>Eukaryota</taxon>
        <taxon>Viridiplantae</taxon>
        <taxon>Streptophyta</taxon>
        <taxon>Embryophyta</taxon>
        <taxon>Tracheophyta</taxon>
        <taxon>Spermatophyta</taxon>
        <taxon>Magnoliopsida</taxon>
        <taxon>eudicotyledons</taxon>
        <taxon>Gunneridae</taxon>
        <taxon>Pentapetalae</taxon>
        <taxon>rosids</taxon>
        <taxon>malvids</taxon>
        <taxon>Malvales</taxon>
        <taxon>Malvaceae</taxon>
        <taxon>Malvoideae</taxon>
        <taxon>Hibiscus</taxon>
    </lineage>
</organism>
<name>A0A6A3B3Y0_HIBSY</name>
<protein>
    <submittedName>
        <fullName evidence="3">GRAS family transcription factor family protein</fullName>
    </submittedName>
</protein>
<evidence type="ECO:0000259" key="2">
    <source>
        <dbReference type="Pfam" id="PF07727"/>
    </source>
</evidence>
<gene>
    <name evidence="3" type="ORF">F3Y22_tig00110318pilonHSYRG00148</name>
</gene>
<proteinExistence type="predicted"/>
<keyword evidence="4" id="KW-1185">Reference proteome</keyword>
<dbReference type="SUPFAM" id="SSF56672">
    <property type="entry name" value="DNA/RNA polymerases"/>
    <property type="match status" value="1"/>
</dbReference>
<accession>A0A6A3B3Y0</accession>
<feature type="compositionally biased region" description="Low complexity" evidence="1">
    <location>
        <begin position="559"/>
        <end position="575"/>
    </location>
</feature>
<feature type="compositionally biased region" description="Gly residues" evidence="1">
    <location>
        <begin position="429"/>
        <end position="444"/>
    </location>
</feature>
<dbReference type="InterPro" id="IPR043502">
    <property type="entry name" value="DNA/RNA_pol_sf"/>
</dbReference>
<evidence type="ECO:0000256" key="1">
    <source>
        <dbReference type="SAM" id="MobiDB-lite"/>
    </source>
</evidence>
<dbReference type="PANTHER" id="PTHR11439:SF496">
    <property type="entry name" value="RNA-DIRECTED DNA POLYMERASE"/>
    <property type="match status" value="1"/>
</dbReference>